<keyword evidence="2 7" id="KW-0808">Transferase</keyword>
<dbReference type="InterPro" id="IPR017861">
    <property type="entry name" value="KAE1/TsaD"/>
</dbReference>
<dbReference type="Gene3D" id="3.30.420.40">
    <property type="match status" value="2"/>
</dbReference>
<comment type="function">
    <text evidence="7">Required for the formation of a threonylcarbamoyl group on adenosine at position 37 (t(6)A37) in mitochondrial tRNAs that read codons beginning with adenine. Probably involved in the transfer of the threonylcarbamoyl moiety of threonylcarbamoyl-AMP (TC-AMP) to the N6 group of A37. Involved in mitochondrial genome maintenance.</text>
</comment>
<dbReference type="CDD" id="cd24134">
    <property type="entry name" value="ASKHA_NBD_OSGEPL1_QRI7_euk"/>
    <property type="match status" value="1"/>
</dbReference>
<keyword evidence="5 7" id="KW-0012">Acyltransferase</keyword>
<dbReference type="PANTHER" id="PTHR11735:SF6">
    <property type="entry name" value="TRNA N6-ADENOSINE THREONYLCARBAMOYLTRANSFERASE, MITOCHONDRIAL"/>
    <property type="match status" value="1"/>
</dbReference>
<dbReference type="HAMAP" id="MF_01445">
    <property type="entry name" value="TsaD"/>
    <property type="match status" value="1"/>
</dbReference>
<evidence type="ECO:0000256" key="7">
    <source>
        <dbReference type="HAMAP-Rule" id="MF_03179"/>
    </source>
</evidence>
<keyword evidence="4 7" id="KW-0479">Metal-binding</keyword>
<dbReference type="InterPro" id="IPR000905">
    <property type="entry name" value="Gcp-like_dom"/>
</dbReference>
<dbReference type="PANTHER" id="PTHR11735">
    <property type="entry name" value="TRNA N6-ADENOSINE THREONYLCARBAMOYLTRANSFERASE"/>
    <property type="match status" value="1"/>
</dbReference>
<organism evidence="9 10">
    <name type="scientific">Elysia crispata</name>
    <name type="common">lettuce slug</name>
    <dbReference type="NCBI Taxonomy" id="231223"/>
    <lineage>
        <taxon>Eukaryota</taxon>
        <taxon>Metazoa</taxon>
        <taxon>Spiralia</taxon>
        <taxon>Lophotrochozoa</taxon>
        <taxon>Mollusca</taxon>
        <taxon>Gastropoda</taxon>
        <taxon>Heterobranchia</taxon>
        <taxon>Euthyneura</taxon>
        <taxon>Panpulmonata</taxon>
        <taxon>Sacoglossa</taxon>
        <taxon>Placobranchoidea</taxon>
        <taxon>Plakobranchidae</taxon>
        <taxon>Elysia</taxon>
    </lineage>
</organism>
<evidence type="ECO:0000313" key="10">
    <source>
        <dbReference type="Proteomes" id="UP001283361"/>
    </source>
</evidence>
<sequence length="530" mass="59129">MAVTWDLYQSIPSDVIEAYPPVQHKHQQYKCIGMIETGDYQCGRKPTEISVPLGKPKTNMCCLKNWSGQQTVQHLEHEIQTLLRFWDYKFSCLMALNLGWTYSKLRVVGYSFVNNYFNFISSIKTHSFMFNHLKRTSPRRSLTLASKLNRTNVTVLGIETSCDDTGAAIVDNNGHVRGEALFSQTSTHNLTGGIVPNVAKELHYKNVEKVVQEALDAAQMRLQDVDSIAVTVKPGLIMSLRVGLRHAQKLVQSSGLPLIPIHHMEAHALTARMMQKIDFPFLVLLASGGHCLLAVAKDIDDFELLGSSLDTAPGEAYDKTARELNLFQQPEFSGLSGGVVVEQLARAGNPLAFPRVNVMTTVANCNFSFTGLKISAKRQILAEYERQGLSTDMLLPQAADICAWFQYNLLYHIARRLQRAFIYTEMHGLCGENKTLVLSGGVASNLYIRTKLSELCSTYGYKLICPPQKLCTDNGIMIAWNGMEKLLSGRNFFQNPDSVDVQARSNFGTDKSRDVSNSSIRLPKLLINPL</sequence>
<dbReference type="NCBIfam" id="TIGR03723">
    <property type="entry name" value="T6A_TsaD_YgjD"/>
    <property type="match status" value="1"/>
</dbReference>
<dbReference type="EC" id="2.3.1.234" evidence="1"/>
<evidence type="ECO:0000256" key="4">
    <source>
        <dbReference type="ARBA" id="ARBA00022723"/>
    </source>
</evidence>
<keyword evidence="3 7" id="KW-0819">tRNA processing</keyword>
<evidence type="ECO:0000256" key="5">
    <source>
        <dbReference type="ARBA" id="ARBA00023315"/>
    </source>
</evidence>
<evidence type="ECO:0000256" key="6">
    <source>
        <dbReference type="ARBA" id="ARBA00048117"/>
    </source>
</evidence>
<comment type="catalytic activity">
    <reaction evidence="6 7">
        <text>L-threonylcarbamoyladenylate + adenosine(37) in tRNA = N(6)-L-threonylcarbamoyladenosine(37) in tRNA + AMP + H(+)</text>
        <dbReference type="Rhea" id="RHEA:37059"/>
        <dbReference type="Rhea" id="RHEA-COMP:10162"/>
        <dbReference type="Rhea" id="RHEA-COMP:10163"/>
        <dbReference type="ChEBI" id="CHEBI:15378"/>
        <dbReference type="ChEBI" id="CHEBI:73682"/>
        <dbReference type="ChEBI" id="CHEBI:74411"/>
        <dbReference type="ChEBI" id="CHEBI:74418"/>
        <dbReference type="ChEBI" id="CHEBI:456215"/>
        <dbReference type="EC" id="2.3.1.234"/>
    </reaction>
</comment>
<dbReference type="Proteomes" id="UP001283361">
    <property type="component" value="Unassembled WGS sequence"/>
</dbReference>
<comment type="cofactor">
    <cofactor evidence="7">
        <name>a divalent metal cation</name>
        <dbReference type="ChEBI" id="CHEBI:60240"/>
    </cofactor>
    <text evidence="7">Binds 1 divalent metal cation per subunit.</text>
</comment>
<dbReference type="InterPro" id="IPR043129">
    <property type="entry name" value="ATPase_NBD"/>
</dbReference>
<keyword evidence="7" id="KW-0496">Mitochondrion</keyword>
<evidence type="ECO:0000259" key="8">
    <source>
        <dbReference type="Pfam" id="PF00814"/>
    </source>
</evidence>
<dbReference type="SUPFAM" id="SSF53067">
    <property type="entry name" value="Actin-like ATPase domain"/>
    <property type="match status" value="1"/>
</dbReference>
<dbReference type="InterPro" id="IPR022450">
    <property type="entry name" value="TsaD"/>
</dbReference>
<dbReference type="EMBL" id="JAWDGP010000260">
    <property type="protein sequence ID" value="KAK3802191.1"/>
    <property type="molecule type" value="Genomic_DNA"/>
</dbReference>
<evidence type="ECO:0000256" key="1">
    <source>
        <dbReference type="ARBA" id="ARBA00012156"/>
    </source>
</evidence>
<comment type="subcellular location">
    <subcellularLocation>
        <location evidence="7">Mitochondrion</location>
    </subcellularLocation>
</comment>
<name>A0AAE1BB64_9GAST</name>
<evidence type="ECO:0000256" key="2">
    <source>
        <dbReference type="ARBA" id="ARBA00022679"/>
    </source>
</evidence>
<feature type="domain" description="Gcp-like" evidence="8">
    <location>
        <begin position="176"/>
        <end position="480"/>
    </location>
</feature>
<evidence type="ECO:0000256" key="3">
    <source>
        <dbReference type="ARBA" id="ARBA00022694"/>
    </source>
</evidence>
<comment type="caution">
    <text evidence="9">The sequence shown here is derived from an EMBL/GenBank/DDBJ whole genome shotgun (WGS) entry which is preliminary data.</text>
</comment>
<dbReference type="Pfam" id="PF00814">
    <property type="entry name" value="TsaD"/>
    <property type="match status" value="1"/>
</dbReference>
<dbReference type="PRINTS" id="PR00789">
    <property type="entry name" value="OSIALOPTASE"/>
</dbReference>
<accession>A0AAE1BB64</accession>
<comment type="subunit">
    <text evidence="7">Homodimer.</text>
</comment>
<dbReference type="AlphaFoldDB" id="A0AAE1BB64"/>
<dbReference type="FunFam" id="3.30.420.40:FF:000012">
    <property type="entry name" value="tRNA N6-adenosine threonylcarbamoyltransferase"/>
    <property type="match status" value="1"/>
</dbReference>
<gene>
    <name evidence="9" type="ORF">RRG08_004481</name>
</gene>
<dbReference type="NCBIfam" id="TIGR00329">
    <property type="entry name" value="gcp_kae1"/>
    <property type="match status" value="1"/>
</dbReference>
<evidence type="ECO:0000313" key="9">
    <source>
        <dbReference type="EMBL" id="KAK3802191.1"/>
    </source>
</evidence>
<protein>
    <recommendedName>
        <fullName evidence="1">N(6)-L-threonylcarbamoyladenine synthase</fullName>
        <ecNumber evidence="1">2.3.1.234</ecNumber>
    </recommendedName>
</protein>
<dbReference type="GO" id="GO:0002949">
    <property type="term" value="P:tRNA threonylcarbamoyladenosine modification"/>
    <property type="evidence" value="ECO:0007669"/>
    <property type="project" value="UniProtKB-UniRule"/>
</dbReference>
<proteinExistence type="inferred from homology"/>
<reference evidence="9" key="1">
    <citation type="journal article" date="2023" name="G3 (Bethesda)">
        <title>A reference genome for the long-term kleptoplast-retaining sea slug Elysia crispata morphotype clarki.</title>
        <authorList>
            <person name="Eastman K.E."/>
            <person name="Pendleton A.L."/>
            <person name="Shaikh M.A."/>
            <person name="Suttiyut T."/>
            <person name="Ogas R."/>
            <person name="Tomko P."/>
            <person name="Gavelis G."/>
            <person name="Widhalm J.R."/>
            <person name="Wisecaver J.H."/>
        </authorList>
    </citation>
    <scope>NUCLEOTIDE SEQUENCE</scope>
    <source>
        <strain evidence="9">ECLA1</strain>
    </source>
</reference>
<keyword evidence="10" id="KW-1185">Reference proteome</keyword>
<dbReference type="GO" id="GO:0046872">
    <property type="term" value="F:metal ion binding"/>
    <property type="evidence" value="ECO:0007669"/>
    <property type="project" value="UniProtKB-KW"/>
</dbReference>
<dbReference type="GO" id="GO:0005739">
    <property type="term" value="C:mitochondrion"/>
    <property type="evidence" value="ECO:0007669"/>
    <property type="project" value="UniProtKB-SubCell"/>
</dbReference>
<comment type="similarity">
    <text evidence="7">Belongs to the KAE1 / TsaD family.</text>
</comment>
<dbReference type="GO" id="GO:0061711">
    <property type="term" value="F:tRNA N(6)-L-threonylcarbamoyladenine synthase activity"/>
    <property type="evidence" value="ECO:0007669"/>
    <property type="project" value="UniProtKB-EC"/>
</dbReference>